<feature type="compositionally biased region" description="Polar residues" evidence="1">
    <location>
        <begin position="79"/>
        <end position="91"/>
    </location>
</feature>
<evidence type="ECO:0000313" key="4">
    <source>
        <dbReference type="WBParaSite" id="NBR_0000831501-mRNA-1"/>
    </source>
</evidence>
<keyword evidence="3" id="KW-1185">Reference proteome</keyword>
<evidence type="ECO:0000313" key="2">
    <source>
        <dbReference type="EMBL" id="VDL71905.1"/>
    </source>
</evidence>
<dbReference type="WBParaSite" id="NBR_0000831501-mRNA-1">
    <property type="protein sequence ID" value="NBR_0000831501-mRNA-1"/>
    <property type="gene ID" value="NBR_0000831501"/>
</dbReference>
<evidence type="ECO:0000256" key="1">
    <source>
        <dbReference type="SAM" id="MobiDB-lite"/>
    </source>
</evidence>
<proteinExistence type="predicted"/>
<sequence length="318" mass="35939">MQLYDAWEYNKTETLIPSDMERFDFLMIGTYSGNLKEIVQTNYSAHHRVMFAVPAFHRFALRFSRVSYFYEWKQPAETNMQSDSTASQPNRIRTESKSSARAHSTPTTTTPATKCSQSEELMPALQAVPYIIPQQKLEGPCLPVSKRSQEAYARSNESASRIEFAQRQKTKMLAPKLRCTTYATQHASSAQTTVIQDASLPSASKFSSGKMFTPPGAIRTRKADYSAPTETGAIRKAPPRGSNHSKGMLPMYNTPMMISKAQLLSNQPLEPFSVEKRRKQREQILVDTSVRECNEWSIYSVSLPTQLHVKCHCFAENT</sequence>
<feature type="region of interest" description="Disordered" evidence="1">
    <location>
        <begin position="222"/>
        <end position="245"/>
    </location>
</feature>
<evidence type="ECO:0000313" key="3">
    <source>
        <dbReference type="Proteomes" id="UP000271162"/>
    </source>
</evidence>
<reference evidence="2 3" key="2">
    <citation type="submission" date="2018-11" db="EMBL/GenBank/DDBJ databases">
        <authorList>
            <consortium name="Pathogen Informatics"/>
        </authorList>
    </citation>
    <scope>NUCLEOTIDE SEQUENCE [LARGE SCALE GENOMIC DNA]</scope>
</reference>
<dbReference type="AlphaFoldDB" id="A0A0N4XYW8"/>
<name>A0A0N4XYW8_NIPBR</name>
<dbReference type="EMBL" id="UYSL01019990">
    <property type="protein sequence ID" value="VDL71905.1"/>
    <property type="molecule type" value="Genomic_DNA"/>
</dbReference>
<accession>A0A0N4XYW8</accession>
<dbReference type="STRING" id="27835.A0A0N4XYW8"/>
<organism evidence="4">
    <name type="scientific">Nippostrongylus brasiliensis</name>
    <name type="common">Rat hookworm</name>
    <dbReference type="NCBI Taxonomy" id="27835"/>
    <lineage>
        <taxon>Eukaryota</taxon>
        <taxon>Metazoa</taxon>
        <taxon>Ecdysozoa</taxon>
        <taxon>Nematoda</taxon>
        <taxon>Chromadorea</taxon>
        <taxon>Rhabditida</taxon>
        <taxon>Rhabditina</taxon>
        <taxon>Rhabditomorpha</taxon>
        <taxon>Strongyloidea</taxon>
        <taxon>Heligmosomidae</taxon>
        <taxon>Nippostrongylus</taxon>
    </lineage>
</organism>
<protein>
    <submittedName>
        <fullName evidence="4">DUF4708 domain-containing protein</fullName>
    </submittedName>
</protein>
<feature type="region of interest" description="Disordered" evidence="1">
    <location>
        <begin position="79"/>
        <end position="117"/>
    </location>
</feature>
<dbReference type="Proteomes" id="UP000271162">
    <property type="component" value="Unassembled WGS sequence"/>
</dbReference>
<gene>
    <name evidence="2" type="ORF">NBR_LOCUS8316</name>
</gene>
<reference evidence="4" key="1">
    <citation type="submission" date="2017-02" db="UniProtKB">
        <authorList>
            <consortium name="WormBaseParasite"/>
        </authorList>
    </citation>
    <scope>IDENTIFICATION</scope>
</reference>